<protein>
    <submittedName>
        <fullName evidence="1">Tryptophan halogenase family protein</fullName>
        <ecNumber evidence="1">1.14.19.-</ecNumber>
    </submittedName>
</protein>
<dbReference type="InterPro" id="IPR006905">
    <property type="entry name" value="Flavin_halogenase"/>
</dbReference>
<dbReference type="InterPro" id="IPR033856">
    <property type="entry name" value="Trp_halogen"/>
</dbReference>
<dbReference type="RefSeq" id="WP_377377919.1">
    <property type="nucleotide sequence ID" value="NZ_JBHSSW010000009.1"/>
</dbReference>
<comment type="caution">
    <text evidence="1">The sequence shown here is derived from an EMBL/GenBank/DDBJ whole genome shotgun (WGS) entry which is preliminary data.</text>
</comment>
<dbReference type="Proteomes" id="UP001596303">
    <property type="component" value="Unassembled WGS sequence"/>
</dbReference>
<evidence type="ECO:0000313" key="1">
    <source>
        <dbReference type="EMBL" id="MFC6198071.1"/>
    </source>
</evidence>
<dbReference type="PANTHER" id="PTHR43747:SF4">
    <property type="entry name" value="FLAVIN-DEPENDENT TRYPTOPHAN HALOGENASE"/>
    <property type="match status" value="1"/>
</dbReference>
<dbReference type="PIRSF" id="PIRSF011396">
    <property type="entry name" value="Trp_halogenase"/>
    <property type="match status" value="1"/>
</dbReference>
<dbReference type="Pfam" id="PF04820">
    <property type="entry name" value="Trp_halogenase"/>
    <property type="match status" value="1"/>
</dbReference>
<sequence>MIKSVLIVGGGSAGWITANMLNADMKRANLPVQITLIESPDIPTIGVGEATVPSIRRTMTGIGLSEQDLMQSAEATFKTLIRFINWNKGEAYDHPFDRRPRPGSEQLARQWSARNGKRFDQTVSVLSQIADENLAPKTPQTPQYQANFPYAYHLDAIKLANRLSDFGRERGIQHVQAKIEAVSVQPDGQIASVTTDQGETYSADLFVDCTGFRSVLLGDALNVGLKTYSDYLLCDRAVTMRVPYDVYKPEQIVTYTRSIARDAGWQWDINLQTRRGLGYVYSSAFLSDDEAEAQLRASEGPHTKDIPANRIKFASTKRHVSWKKNCVAIGLSDGFLEPLESSGLYMIEYGAQMLGLMLQDFAHAPDATIRNFNRNMDDLYEEVLSFINLHYVISNRRDTPFWRAATADSAIWSGLKEKLEIWQNRPPHDMDMHGPQRLFALDSFEFILHGMKYVAPDHGLTPTMPDHTEILKKCRTHLPKHEVFLDLLARASRAMA</sequence>
<organism evidence="1 2">
    <name type="scientific">Ponticaulis profundi</name>
    <dbReference type="NCBI Taxonomy" id="2665222"/>
    <lineage>
        <taxon>Bacteria</taxon>
        <taxon>Pseudomonadati</taxon>
        <taxon>Pseudomonadota</taxon>
        <taxon>Alphaproteobacteria</taxon>
        <taxon>Hyphomonadales</taxon>
        <taxon>Hyphomonadaceae</taxon>
        <taxon>Ponticaulis</taxon>
    </lineage>
</organism>
<reference evidence="2" key="1">
    <citation type="journal article" date="2019" name="Int. J. Syst. Evol. Microbiol.">
        <title>The Global Catalogue of Microorganisms (GCM) 10K type strain sequencing project: providing services to taxonomists for standard genome sequencing and annotation.</title>
        <authorList>
            <consortium name="The Broad Institute Genomics Platform"/>
            <consortium name="The Broad Institute Genome Sequencing Center for Infectious Disease"/>
            <person name="Wu L."/>
            <person name="Ma J."/>
        </authorList>
    </citation>
    <scope>NUCLEOTIDE SEQUENCE [LARGE SCALE GENOMIC DNA]</scope>
    <source>
        <strain evidence="2">CGMCC-1.15741</strain>
    </source>
</reference>
<dbReference type="EC" id="1.14.19.-" evidence="1"/>
<gene>
    <name evidence="1" type="ORF">ACFQDM_08275</name>
</gene>
<dbReference type="InterPro" id="IPR036188">
    <property type="entry name" value="FAD/NAD-bd_sf"/>
</dbReference>
<dbReference type="Gene3D" id="3.50.50.60">
    <property type="entry name" value="FAD/NAD(P)-binding domain"/>
    <property type="match status" value="1"/>
</dbReference>
<dbReference type="InterPro" id="IPR050816">
    <property type="entry name" value="Flavin-dep_Halogenase_NPB"/>
</dbReference>
<dbReference type="EMBL" id="JBHSSW010000009">
    <property type="protein sequence ID" value="MFC6198071.1"/>
    <property type="molecule type" value="Genomic_DNA"/>
</dbReference>
<dbReference type="GO" id="GO:0016491">
    <property type="term" value="F:oxidoreductase activity"/>
    <property type="evidence" value="ECO:0007669"/>
    <property type="project" value="UniProtKB-KW"/>
</dbReference>
<keyword evidence="1" id="KW-0560">Oxidoreductase</keyword>
<name>A0ABW1S957_9PROT</name>
<dbReference type="PANTHER" id="PTHR43747">
    <property type="entry name" value="FAD-BINDING PROTEIN"/>
    <property type="match status" value="1"/>
</dbReference>
<keyword evidence="2" id="KW-1185">Reference proteome</keyword>
<evidence type="ECO:0000313" key="2">
    <source>
        <dbReference type="Proteomes" id="UP001596303"/>
    </source>
</evidence>
<proteinExistence type="predicted"/>
<accession>A0ABW1S957</accession>
<dbReference type="SUPFAM" id="SSF51905">
    <property type="entry name" value="FAD/NAD(P)-binding domain"/>
    <property type="match status" value="1"/>
</dbReference>